<evidence type="ECO:0000313" key="3">
    <source>
        <dbReference type="EMBL" id="ELU10606.1"/>
    </source>
</evidence>
<evidence type="ECO:0000313" key="4">
    <source>
        <dbReference type="EnsemblMetazoa" id="CapteP110971"/>
    </source>
</evidence>
<dbReference type="GO" id="GO:0005507">
    <property type="term" value="F:copper ion binding"/>
    <property type="evidence" value="ECO:0007669"/>
    <property type="project" value="TreeGrafter"/>
</dbReference>
<dbReference type="EMBL" id="AMQN01020549">
    <property type="status" value="NOT_ANNOTATED_CDS"/>
    <property type="molecule type" value="Genomic_DNA"/>
</dbReference>
<reference evidence="3 5" key="2">
    <citation type="journal article" date="2013" name="Nature">
        <title>Insights into bilaterian evolution from three spiralian genomes.</title>
        <authorList>
            <person name="Simakov O."/>
            <person name="Marletaz F."/>
            <person name="Cho S.J."/>
            <person name="Edsinger-Gonzales E."/>
            <person name="Havlak P."/>
            <person name="Hellsten U."/>
            <person name="Kuo D.H."/>
            <person name="Larsson T."/>
            <person name="Lv J."/>
            <person name="Arendt D."/>
            <person name="Savage R."/>
            <person name="Osoegawa K."/>
            <person name="de Jong P."/>
            <person name="Grimwood J."/>
            <person name="Chapman J.A."/>
            <person name="Shapiro H."/>
            <person name="Aerts A."/>
            <person name="Otillar R.P."/>
            <person name="Terry A.Y."/>
            <person name="Boore J.L."/>
            <person name="Grigoriev I.V."/>
            <person name="Lindberg D.R."/>
            <person name="Seaver E.C."/>
            <person name="Weisblat D.A."/>
            <person name="Putnam N.H."/>
            <person name="Rokhsar D.S."/>
        </authorList>
    </citation>
    <scope>NUCLEOTIDE SEQUENCE</scope>
    <source>
        <strain evidence="3 5">I ESC-2004</strain>
    </source>
</reference>
<dbReference type="AlphaFoldDB" id="R7V2Q3"/>
<dbReference type="EnsemblMetazoa" id="CapteT110971">
    <property type="protein sequence ID" value="CapteP110971"/>
    <property type="gene ID" value="CapteG110971"/>
</dbReference>
<dbReference type="CDD" id="cd00945">
    <property type="entry name" value="Aldolase_Class_I"/>
    <property type="match status" value="1"/>
</dbReference>
<dbReference type="Pfam" id="PF03932">
    <property type="entry name" value="CutC"/>
    <property type="match status" value="1"/>
</dbReference>
<dbReference type="Gene3D" id="3.20.20.380">
    <property type="entry name" value="Copper homeostasis (CutC) domain"/>
    <property type="match status" value="1"/>
</dbReference>
<dbReference type="OrthoDB" id="7392499at2759"/>
<sequence length="243" mass="26410">MIPIEICVHSKDDFYVFSSVSKAWEGGADRIELCSHMEQDGLTPSVRHIELARDAFKNRSGLLVMVRPIGGDFFYTPDEIALMEQQIKDAAKAGADGVVIGVLDEKTSAVHRTYSERLIGKAREYDLTVTFHRAFDATPDWQYSLETLLDLGVDRVLTSGIAWGVGGTAEDGIKQLVNIGAFVSGGLEIVVGGGVSLENAPRIIEVLNTELTRFSLHTFSSVLENGNVSSAKVQQLKSLVAPN</sequence>
<dbReference type="SUPFAM" id="SSF110395">
    <property type="entry name" value="CutC-like"/>
    <property type="match status" value="1"/>
</dbReference>
<evidence type="ECO:0000256" key="1">
    <source>
        <dbReference type="ARBA" id="ARBA00007768"/>
    </source>
</evidence>
<keyword evidence="5" id="KW-1185">Reference proteome</keyword>
<dbReference type="OMA" id="HRAFDQC"/>
<dbReference type="STRING" id="283909.R7V2Q3"/>
<protein>
    <recommendedName>
        <fullName evidence="2">Copper homeostasis protein cutC homolog</fullName>
    </recommendedName>
</protein>
<name>R7V2Q3_CAPTE</name>
<organism evidence="3">
    <name type="scientific">Capitella teleta</name>
    <name type="common">Polychaete worm</name>
    <dbReference type="NCBI Taxonomy" id="283909"/>
    <lineage>
        <taxon>Eukaryota</taxon>
        <taxon>Metazoa</taxon>
        <taxon>Spiralia</taxon>
        <taxon>Lophotrochozoa</taxon>
        <taxon>Annelida</taxon>
        <taxon>Polychaeta</taxon>
        <taxon>Sedentaria</taxon>
        <taxon>Scolecida</taxon>
        <taxon>Capitellidae</taxon>
        <taxon>Capitella</taxon>
    </lineage>
</organism>
<dbReference type="Proteomes" id="UP000014760">
    <property type="component" value="Unassembled WGS sequence"/>
</dbReference>
<dbReference type="FunCoup" id="R7V2Q3">
    <property type="interactions" value="8"/>
</dbReference>
<proteinExistence type="inferred from homology"/>
<gene>
    <name evidence="3" type="ORF">CAPTEDRAFT_110971</name>
</gene>
<dbReference type="InterPro" id="IPR036822">
    <property type="entry name" value="CutC-like_dom_sf"/>
</dbReference>
<evidence type="ECO:0000313" key="5">
    <source>
        <dbReference type="Proteomes" id="UP000014760"/>
    </source>
</evidence>
<reference evidence="5" key="1">
    <citation type="submission" date="2012-12" db="EMBL/GenBank/DDBJ databases">
        <authorList>
            <person name="Hellsten U."/>
            <person name="Grimwood J."/>
            <person name="Chapman J.A."/>
            <person name="Shapiro H."/>
            <person name="Aerts A."/>
            <person name="Otillar R.P."/>
            <person name="Terry A.Y."/>
            <person name="Boore J.L."/>
            <person name="Simakov O."/>
            <person name="Marletaz F."/>
            <person name="Cho S.-J."/>
            <person name="Edsinger-Gonzales E."/>
            <person name="Havlak P."/>
            <person name="Kuo D.-H."/>
            <person name="Larsson T."/>
            <person name="Lv J."/>
            <person name="Arendt D."/>
            <person name="Savage R."/>
            <person name="Osoegawa K."/>
            <person name="de Jong P."/>
            <person name="Lindberg D.R."/>
            <person name="Seaver E.C."/>
            <person name="Weisblat D.A."/>
            <person name="Putnam N.H."/>
            <person name="Grigoriev I.V."/>
            <person name="Rokhsar D.S."/>
        </authorList>
    </citation>
    <scope>NUCLEOTIDE SEQUENCE</scope>
    <source>
        <strain evidence="5">I ESC-2004</strain>
    </source>
</reference>
<dbReference type="PANTHER" id="PTHR12598:SF0">
    <property type="entry name" value="COPPER HOMEOSTASIS PROTEIN CUTC HOMOLOG"/>
    <property type="match status" value="1"/>
</dbReference>
<dbReference type="HOGENOM" id="CLU_050555_3_1_1"/>
<accession>R7V2Q3</accession>
<dbReference type="InterPro" id="IPR005627">
    <property type="entry name" value="CutC-like"/>
</dbReference>
<comment type="similarity">
    <text evidence="1">Belongs to the CutC family.</text>
</comment>
<evidence type="ECO:0000256" key="2">
    <source>
        <dbReference type="ARBA" id="ARBA00019014"/>
    </source>
</evidence>
<reference evidence="4" key="3">
    <citation type="submission" date="2015-06" db="UniProtKB">
        <authorList>
            <consortium name="EnsemblMetazoa"/>
        </authorList>
    </citation>
    <scope>IDENTIFICATION</scope>
</reference>
<dbReference type="EMBL" id="KB297349">
    <property type="protein sequence ID" value="ELU10606.1"/>
    <property type="molecule type" value="Genomic_DNA"/>
</dbReference>
<dbReference type="PANTHER" id="PTHR12598">
    <property type="entry name" value="COPPER HOMEOSTASIS PROTEIN CUTC"/>
    <property type="match status" value="1"/>
</dbReference>